<evidence type="ECO:0000256" key="9">
    <source>
        <dbReference type="PIRNR" id="PIRNR000099"/>
    </source>
</evidence>
<feature type="binding site" evidence="8 13">
    <location>
        <position position="410"/>
    </location>
    <ligand>
        <name>Zn(2+)</name>
        <dbReference type="ChEBI" id="CHEBI:29105"/>
    </ligand>
</feature>
<feature type="binding site" evidence="8 13">
    <location>
        <position position="252"/>
    </location>
    <ligand>
        <name>Zn(2+)</name>
        <dbReference type="ChEBI" id="CHEBI:29105"/>
    </ligand>
</feature>
<dbReference type="Proteomes" id="UP000177905">
    <property type="component" value="Unassembled WGS sequence"/>
</dbReference>
<feature type="binding site" evidence="8 12">
    <location>
        <position position="249"/>
    </location>
    <ligand>
        <name>substrate</name>
    </ligand>
</feature>
<dbReference type="InterPro" id="IPR016161">
    <property type="entry name" value="Ald_DH/histidinol_DH"/>
</dbReference>
<proteinExistence type="inferred from homology"/>
<dbReference type="PANTHER" id="PTHR21256">
    <property type="entry name" value="HISTIDINOL DEHYDROGENASE HDH"/>
    <property type="match status" value="1"/>
</dbReference>
<feature type="binding site" evidence="8 11">
    <location>
        <position position="181"/>
    </location>
    <ligand>
        <name>NAD(+)</name>
        <dbReference type="ChEBI" id="CHEBI:57540"/>
    </ligand>
</feature>
<dbReference type="AlphaFoldDB" id="A0A1F4S3P9"/>
<feature type="binding site" evidence="8 12">
    <location>
        <position position="252"/>
    </location>
    <ligand>
        <name>substrate</name>
    </ligand>
</feature>
<feature type="binding site" evidence="8 12">
    <location>
        <position position="410"/>
    </location>
    <ligand>
        <name>substrate</name>
    </ligand>
</feature>
<dbReference type="Gene3D" id="3.40.50.1980">
    <property type="entry name" value="Nitrogenase molybdenum iron protein domain"/>
    <property type="match status" value="2"/>
</dbReference>
<comment type="catalytic activity">
    <reaction evidence="7 8">
        <text>L-histidinol + 2 NAD(+) + H2O = L-histidine + 2 NADH + 3 H(+)</text>
        <dbReference type="Rhea" id="RHEA:20641"/>
        <dbReference type="ChEBI" id="CHEBI:15377"/>
        <dbReference type="ChEBI" id="CHEBI:15378"/>
        <dbReference type="ChEBI" id="CHEBI:57540"/>
        <dbReference type="ChEBI" id="CHEBI:57595"/>
        <dbReference type="ChEBI" id="CHEBI:57699"/>
        <dbReference type="ChEBI" id="CHEBI:57945"/>
        <dbReference type="EC" id="1.1.1.23"/>
    </reaction>
</comment>
<evidence type="ECO:0000313" key="15">
    <source>
        <dbReference type="EMBL" id="OGC15029.1"/>
    </source>
</evidence>
<dbReference type="NCBIfam" id="TIGR00069">
    <property type="entry name" value="hisD"/>
    <property type="match status" value="1"/>
</dbReference>
<evidence type="ECO:0000256" key="12">
    <source>
        <dbReference type="PIRSR" id="PIRSR000099-3"/>
    </source>
</evidence>
<dbReference type="GO" id="GO:0005829">
    <property type="term" value="C:cytosol"/>
    <property type="evidence" value="ECO:0007669"/>
    <property type="project" value="TreeGrafter"/>
</dbReference>
<evidence type="ECO:0000256" key="13">
    <source>
        <dbReference type="PIRSR" id="PIRSR000099-4"/>
    </source>
</evidence>
<dbReference type="PRINTS" id="PR00083">
    <property type="entry name" value="HOLDHDRGNASE"/>
</dbReference>
<keyword evidence="8" id="KW-0368">Histidine biosynthesis</keyword>
<keyword evidence="8 11" id="KW-0520">NAD</keyword>
<dbReference type="EC" id="1.1.1.23" evidence="3 8"/>
<keyword evidence="6 8" id="KW-0560">Oxidoreductase</keyword>
<evidence type="ECO:0000313" key="16">
    <source>
        <dbReference type="Proteomes" id="UP000177905"/>
    </source>
</evidence>
<dbReference type="InterPro" id="IPR022695">
    <property type="entry name" value="Histidinol_DH_monofunct"/>
</dbReference>
<feature type="binding site" evidence="8 12">
    <location>
        <position position="227"/>
    </location>
    <ligand>
        <name>substrate</name>
    </ligand>
</feature>
<keyword evidence="4 8" id="KW-0479">Metal-binding</keyword>
<dbReference type="InterPro" id="IPR012131">
    <property type="entry name" value="Hstdl_DH"/>
</dbReference>
<evidence type="ECO:0000256" key="4">
    <source>
        <dbReference type="ARBA" id="ARBA00022723"/>
    </source>
</evidence>
<comment type="function">
    <text evidence="1 8">Catalyzes the sequential NAD-dependent oxidations of L-histidinol to L-histidinaldehyde and then to L-histidine.</text>
</comment>
<reference evidence="15 16" key="1">
    <citation type="journal article" date="2016" name="Nat. Commun.">
        <title>Thousands of microbial genomes shed light on interconnected biogeochemical processes in an aquifer system.</title>
        <authorList>
            <person name="Anantharaman K."/>
            <person name="Brown C.T."/>
            <person name="Hug L.A."/>
            <person name="Sharon I."/>
            <person name="Castelle C.J."/>
            <person name="Probst A.J."/>
            <person name="Thomas B.C."/>
            <person name="Singh A."/>
            <person name="Wilkins M.J."/>
            <person name="Karaoz U."/>
            <person name="Brodie E.L."/>
            <person name="Williams K.H."/>
            <person name="Hubbard S.S."/>
            <person name="Banfield J.F."/>
        </authorList>
    </citation>
    <scope>NUCLEOTIDE SEQUENCE [LARGE SCALE GENOMIC DNA]</scope>
</reference>
<feature type="active site" description="Proton acceptor" evidence="8 10">
    <location>
        <position position="318"/>
    </location>
</feature>
<evidence type="ECO:0000256" key="11">
    <source>
        <dbReference type="PIRSR" id="PIRSR000099-2"/>
    </source>
</evidence>
<feature type="binding site" evidence="8 12">
    <location>
        <position position="351"/>
    </location>
    <ligand>
        <name>substrate</name>
    </ligand>
</feature>
<evidence type="ECO:0000256" key="3">
    <source>
        <dbReference type="ARBA" id="ARBA00012965"/>
    </source>
</evidence>
<dbReference type="Gene3D" id="1.20.5.1300">
    <property type="match status" value="1"/>
</dbReference>
<accession>A0A1F4S3P9</accession>
<evidence type="ECO:0000256" key="2">
    <source>
        <dbReference type="ARBA" id="ARBA00010178"/>
    </source>
</evidence>
<dbReference type="CDD" id="cd06572">
    <property type="entry name" value="Histidinol_dh"/>
    <property type="match status" value="1"/>
</dbReference>
<comment type="caution">
    <text evidence="15">The sequence shown here is derived from an EMBL/GenBank/DDBJ whole genome shotgun (WGS) entry which is preliminary data.</text>
</comment>
<dbReference type="PANTHER" id="PTHR21256:SF2">
    <property type="entry name" value="HISTIDINE BIOSYNTHESIS TRIFUNCTIONAL PROTEIN"/>
    <property type="match status" value="1"/>
</dbReference>
<dbReference type="PROSITE" id="PS00611">
    <property type="entry name" value="HISOL_DEHYDROGENASE"/>
    <property type="match status" value="1"/>
</dbReference>
<gene>
    <name evidence="8" type="primary">hisD</name>
    <name evidence="15" type="ORF">A2290_01570</name>
</gene>
<feature type="binding site" evidence="8 13">
    <location>
        <position position="249"/>
    </location>
    <ligand>
        <name>Zn(2+)</name>
        <dbReference type="ChEBI" id="CHEBI:29105"/>
    </ligand>
</feature>
<evidence type="ECO:0000256" key="5">
    <source>
        <dbReference type="ARBA" id="ARBA00022833"/>
    </source>
</evidence>
<organism evidence="15 16">
    <name type="scientific">candidate division WOR-1 bacterium RIFOXYB2_FULL_36_35</name>
    <dbReference type="NCBI Taxonomy" id="1802578"/>
    <lineage>
        <taxon>Bacteria</taxon>
        <taxon>Bacillati</taxon>
        <taxon>Saganbacteria</taxon>
    </lineage>
</organism>
<evidence type="ECO:0000256" key="14">
    <source>
        <dbReference type="RuleBase" id="RU004175"/>
    </source>
</evidence>
<feature type="binding site" evidence="8 11">
    <location>
        <position position="204"/>
    </location>
    <ligand>
        <name>NAD(+)</name>
        <dbReference type="ChEBI" id="CHEBI:57540"/>
    </ligand>
</feature>
<dbReference type="PIRSF" id="PIRSF000099">
    <property type="entry name" value="Histidinol_dh"/>
    <property type="match status" value="1"/>
</dbReference>
<dbReference type="GO" id="GO:0000105">
    <property type="term" value="P:L-histidine biosynthetic process"/>
    <property type="evidence" value="ECO:0007669"/>
    <property type="project" value="UniProtKB-UniRule"/>
</dbReference>
<name>A0A1F4S3P9_UNCSA</name>
<feature type="binding site" evidence="8 13">
    <location>
        <position position="351"/>
    </location>
    <ligand>
        <name>Zn(2+)</name>
        <dbReference type="ChEBI" id="CHEBI:29105"/>
    </ligand>
</feature>
<keyword evidence="5 8" id="KW-0862">Zinc</keyword>
<comment type="similarity">
    <text evidence="2 8 9 14">Belongs to the histidinol dehydrogenase family.</text>
</comment>
<dbReference type="GO" id="GO:0008270">
    <property type="term" value="F:zinc ion binding"/>
    <property type="evidence" value="ECO:0007669"/>
    <property type="project" value="UniProtKB-UniRule"/>
</dbReference>
<evidence type="ECO:0000256" key="10">
    <source>
        <dbReference type="PIRSR" id="PIRSR000099-1"/>
    </source>
</evidence>
<keyword evidence="8" id="KW-0028">Amino-acid biosynthesis</keyword>
<evidence type="ECO:0000256" key="6">
    <source>
        <dbReference type="ARBA" id="ARBA00023002"/>
    </source>
</evidence>
<feature type="active site" description="Proton acceptor" evidence="8 10">
    <location>
        <position position="317"/>
    </location>
</feature>
<comment type="cofactor">
    <cofactor evidence="8 13">
        <name>Zn(2+)</name>
        <dbReference type="ChEBI" id="CHEBI:29105"/>
    </cofactor>
    <text evidence="8 13">Binds 1 zinc ion per subunit.</text>
</comment>
<feature type="binding site" evidence="8 11">
    <location>
        <position position="123"/>
    </location>
    <ligand>
        <name>NAD(+)</name>
        <dbReference type="ChEBI" id="CHEBI:57540"/>
    </ligand>
</feature>
<dbReference type="FunFam" id="3.40.50.1980:FF:000001">
    <property type="entry name" value="Histidinol dehydrogenase"/>
    <property type="match status" value="1"/>
</dbReference>
<dbReference type="UniPathway" id="UPA00031">
    <property type="reaction ID" value="UER00014"/>
</dbReference>
<dbReference type="GO" id="GO:0004399">
    <property type="term" value="F:histidinol dehydrogenase activity"/>
    <property type="evidence" value="ECO:0007669"/>
    <property type="project" value="UniProtKB-UniRule"/>
</dbReference>
<evidence type="ECO:0000256" key="8">
    <source>
        <dbReference type="HAMAP-Rule" id="MF_01024"/>
    </source>
</evidence>
<evidence type="ECO:0000256" key="7">
    <source>
        <dbReference type="ARBA" id="ARBA00049489"/>
    </source>
</evidence>
<dbReference type="EMBL" id="MEUA01000027">
    <property type="protein sequence ID" value="OGC15029.1"/>
    <property type="molecule type" value="Genomic_DNA"/>
</dbReference>
<evidence type="ECO:0000256" key="1">
    <source>
        <dbReference type="ARBA" id="ARBA00003850"/>
    </source>
</evidence>
<dbReference type="Pfam" id="PF00815">
    <property type="entry name" value="Histidinol_dh"/>
    <property type="match status" value="1"/>
</dbReference>
<dbReference type="GO" id="GO:0051287">
    <property type="term" value="F:NAD binding"/>
    <property type="evidence" value="ECO:0007669"/>
    <property type="project" value="InterPro"/>
</dbReference>
<feature type="binding site" evidence="8 12">
    <location>
        <position position="405"/>
    </location>
    <ligand>
        <name>substrate</name>
    </ligand>
</feature>
<feature type="binding site" evidence="8 12">
    <location>
        <position position="318"/>
    </location>
    <ligand>
        <name>substrate</name>
    </ligand>
</feature>
<sequence>MPYSADSVIKDILNRVKRDGDKALIELTKEYDQVDISGKTDLKLREESKETDLAVSDLKVSKIIINAAYKEIDPSFLKSFKRLVKNVRSFHENQKEPKEWKRKFADGSFFGMRNIPLSSVGVYVPGGRAVYASSVMMNVIPAQIAGVKRIVMVSPPKINPHVLVAANELGVLEIYQVGGAQAVAALAYGTATIPKVDKIVGPGNIYVTLAKHKLSPIVGIDSLAGPSDVLIIADRKANPRYIASDLLAQCEHDPNAQAILITDSEEFAKSVNQEVKKQFDSLLRKEIVRKAIESKGCFLVVNNIEDSIDIANRISPEHLELFISKPDKFLTGIKNSGAVFVGEFSPVAIGDYGAGPNHVLPTYTTARFSSPLGVYDFIKKQSVLKYSKRALAKIRDDVVMLAGVEGLDAHKKSVEIRLT</sequence>
<dbReference type="InterPro" id="IPR001692">
    <property type="entry name" value="Histidinol_DH_CS"/>
</dbReference>
<dbReference type="SUPFAM" id="SSF53720">
    <property type="entry name" value="ALDH-like"/>
    <property type="match status" value="1"/>
</dbReference>
<dbReference type="HAMAP" id="MF_01024">
    <property type="entry name" value="HisD"/>
    <property type="match status" value="1"/>
</dbReference>
<protein>
    <recommendedName>
        <fullName evidence="3 8">Histidinol dehydrogenase</fullName>
        <shortName evidence="8">HDH</shortName>
        <ecNumber evidence="3 8">1.1.1.23</ecNumber>
    </recommendedName>
</protein>
<comment type="pathway">
    <text evidence="8">Amino-acid biosynthesis; L-histidine biosynthesis; L-histidine from 5-phospho-alpha-D-ribose 1-diphosphate: step 9/9.</text>
</comment>